<dbReference type="Proteomes" id="UP001549366">
    <property type="component" value="Unassembled WGS sequence"/>
</dbReference>
<reference evidence="1 2" key="1">
    <citation type="submission" date="2024-06" db="EMBL/GenBank/DDBJ databases">
        <title>Genomic Encyclopedia of Type Strains, Phase V (KMG-V): Genome sequencing to study the core and pangenomes of soil and plant-associated prokaryotes.</title>
        <authorList>
            <person name="Whitman W."/>
        </authorList>
    </citation>
    <scope>NUCLEOTIDE SEQUENCE [LARGE SCALE GENOMIC DNA]</scope>
    <source>
        <strain evidence="1 2">NE40</strain>
    </source>
</reference>
<dbReference type="SUPFAM" id="SSF46785">
    <property type="entry name" value="Winged helix' DNA-binding domain"/>
    <property type="match status" value="1"/>
</dbReference>
<keyword evidence="2" id="KW-1185">Reference proteome</keyword>
<dbReference type="InterPro" id="IPR036390">
    <property type="entry name" value="WH_DNA-bd_sf"/>
</dbReference>
<evidence type="ECO:0000313" key="2">
    <source>
        <dbReference type="Proteomes" id="UP001549366"/>
    </source>
</evidence>
<proteinExistence type="predicted"/>
<evidence type="ECO:0000313" key="1">
    <source>
        <dbReference type="EMBL" id="MET4755614.1"/>
    </source>
</evidence>
<name>A0ABV2SDZ8_9GAMM</name>
<dbReference type="EMBL" id="JBEWTB010000002">
    <property type="protein sequence ID" value="MET4755614.1"/>
    <property type="molecule type" value="Genomic_DNA"/>
</dbReference>
<sequence>MEKETLKHALNYLVQCEKLAPSLTPIQIGIMLLLMTENRPMDYTGIACELRVSKNMVAKNVKFMLAKNGQDVIQRKDHSVVLTEKGKLYCRSIVTNTTYAIAEFCKAT</sequence>
<comment type="caution">
    <text evidence="1">The sequence shown here is derived from an EMBL/GenBank/DDBJ whole genome shotgun (WGS) entry which is preliminary data.</text>
</comment>
<accession>A0ABV2SDZ8</accession>
<gene>
    <name evidence="1" type="ORF">V5J35_000806</name>
</gene>
<protein>
    <submittedName>
        <fullName evidence="1">Transcriptional regulator</fullName>
    </submittedName>
</protein>
<organism evidence="1 2">
    <name type="scientific">Endozoicomonas lisbonensis</name>
    <dbReference type="NCBI Taxonomy" id="3120522"/>
    <lineage>
        <taxon>Bacteria</taxon>
        <taxon>Pseudomonadati</taxon>
        <taxon>Pseudomonadota</taxon>
        <taxon>Gammaproteobacteria</taxon>
        <taxon>Oceanospirillales</taxon>
        <taxon>Endozoicomonadaceae</taxon>
        <taxon>Endozoicomonas</taxon>
    </lineage>
</organism>
<dbReference type="RefSeq" id="WP_354010022.1">
    <property type="nucleotide sequence ID" value="NZ_JBEWTA010000001.1"/>
</dbReference>